<organism evidence="2 3">
    <name type="scientific">Lactuca sativa</name>
    <name type="common">Garden lettuce</name>
    <dbReference type="NCBI Taxonomy" id="4236"/>
    <lineage>
        <taxon>Eukaryota</taxon>
        <taxon>Viridiplantae</taxon>
        <taxon>Streptophyta</taxon>
        <taxon>Embryophyta</taxon>
        <taxon>Tracheophyta</taxon>
        <taxon>Spermatophyta</taxon>
        <taxon>Magnoliopsida</taxon>
        <taxon>eudicotyledons</taxon>
        <taxon>Gunneridae</taxon>
        <taxon>Pentapetalae</taxon>
        <taxon>asterids</taxon>
        <taxon>campanulids</taxon>
        <taxon>Asterales</taxon>
        <taxon>Asteraceae</taxon>
        <taxon>Cichorioideae</taxon>
        <taxon>Cichorieae</taxon>
        <taxon>Lactucinae</taxon>
        <taxon>Lactuca</taxon>
    </lineage>
</organism>
<dbReference type="Pfam" id="PF04827">
    <property type="entry name" value="Plant_tran"/>
    <property type="match status" value="2"/>
</dbReference>
<evidence type="ECO:0008006" key="4">
    <source>
        <dbReference type="Google" id="ProtNLM"/>
    </source>
</evidence>
<feature type="region of interest" description="Disordered" evidence="1">
    <location>
        <begin position="56"/>
        <end position="83"/>
    </location>
</feature>
<dbReference type="PANTHER" id="PTHR47150">
    <property type="entry name" value="OS12G0169200 PROTEIN"/>
    <property type="match status" value="1"/>
</dbReference>
<proteinExistence type="predicted"/>
<dbReference type="InterPro" id="IPR006912">
    <property type="entry name" value="Harbinger_derived_prot"/>
</dbReference>
<dbReference type="Proteomes" id="UP000235145">
    <property type="component" value="Unassembled WGS sequence"/>
</dbReference>
<protein>
    <recommendedName>
        <fullName evidence="4">Myb/SANT-like domain-containing protein</fullName>
    </recommendedName>
</protein>
<dbReference type="AlphaFoldDB" id="A0A9R1XMC6"/>
<dbReference type="EMBL" id="NBSK02000002">
    <property type="protein sequence ID" value="KAJ0220195.1"/>
    <property type="molecule type" value="Genomic_DNA"/>
</dbReference>
<feature type="compositionally biased region" description="Basic and acidic residues" evidence="1">
    <location>
        <begin position="56"/>
        <end position="69"/>
    </location>
</feature>
<evidence type="ECO:0000256" key="1">
    <source>
        <dbReference type="SAM" id="MobiDB-lite"/>
    </source>
</evidence>
<evidence type="ECO:0000313" key="2">
    <source>
        <dbReference type="EMBL" id="KAJ0220195.1"/>
    </source>
</evidence>
<keyword evidence="3" id="KW-1185">Reference proteome</keyword>
<dbReference type="PANTHER" id="PTHR47150:SF6">
    <property type="entry name" value="OS01G0872900 PROTEIN"/>
    <property type="match status" value="1"/>
</dbReference>
<reference evidence="2 3" key="1">
    <citation type="journal article" date="2017" name="Nat. Commun.">
        <title>Genome assembly with in vitro proximity ligation data and whole-genome triplication in lettuce.</title>
        <authorList>
            <person name="Reyes-Chin-Wo S."/>
            <person name="Wang Z."/>
            <person name="Yang X."/>
            <person name="Kozik A."/>
            <person name="Arikit S."/>
            <person name="Song C."/>
            <person name="Xia L."/>
            <person name="Froenicke L."/>
            <person name="Lavelle D.O."/>
            <person name="Truco M.J."/>
            <person name="Xia R."/>
            <person name="Zhu S."/>
            <person name="Xu C."/>
            <person name="Xu H."/>
            <person name="Xu X."/>
            <person name="Cox K."/>
            <person name="Korf I."/>
            <person name="Meyers B.C."/>
            <person name="Michelmore R.W."/>
        </authorList>
    </citation>
    <scope>NUCLEOTIDE SEQUENCE [LARGE SCALE GENOMIC DNA]</scope>
    <source>
        <strain evidence="3">cv. Salinas</strain>
        <tissue evidence="2">Seedlings</tissue>
    </source>
</reference>
<sequence length="543" mass="62536">MLAYCIVSEDETRGKNQKKTSIWAQVKELYDANQTENPGKIGNRNIAQMKGRYKRLNESAGKKVGDKESGGSTKRSRSTEEGEYCVQSNAEGENIIGSTTKYPMGRDVAKRKEKSKSSNEVVPELRAMRLSRNSKLSLSYFGDTTHFQYAFIEYKVVIIIFIECRVVSIILSSRKSFIILCNANSSDGSGSSHVNEYDEWEARVVQQNRKLDVIMSKLLIGMPNMSVRDHPRARRRYCDREREQGEARLMKDYFVDNPTYAMRVLAYGTSADALDGYLRMSETVTRDALVKFVEGVISCFREEYLRSPNRDDLARLLHVGEAYGFPGMVGSIDCMHWEWKNCPTAWAGQYAVRSGSCNDINVLQRSPLFDDVLAGRAPKLSYTLNDRENNMTYYLIDGIYPSWAAFVKSINSSQLRKHKLFAEHQEAARKDVERAFGVLQARFAFLHRPCLVWDKDMMGKFMIACIIIHNMIVEDKRHTYLHYYDPSEFITKEDEESFEYSTQRIGDLSRYMTNMAQVRNREANNALKNDLIEHIWKKFSTEE</sequence>
<comment type="caution">
    <text evidence="2">The sequence shown here is derived from an EMBL/GenBank/DDBJ whole genome shotgun (WGS) entry which is preliminary data.</text>
</comment>
<name>A0A9R1XMC6_LACSA</name>
<gene>
    <name evidence="2" type="ORF">LSAT_V11C200088330</name>
</gene>
<evidence type="ECO:0000313" key="3">
    <source>
        <dbReference type="Proteomes" id="UP000235145"/>
    </source>
</evidence>
<accession>A0A9R1XMC6</accession>